<feature type="region of interest" description="Disordered" evidence="1">
    <location>
        <begin position="23"/>
        <end position="42"/>
    </location>
</feature>
<keyword evidence="2" id="KW-1185">Reference proteome</keyword>
<dbReference type="Proteomes" id="UP000887565">
    <property type="component" value="Unplaced"/>
</dbReference>
<dbReference type="AlphaFoldDB" id="A0A915L4D5"/>
<accession>A0A915L4D5</accession>
<organism evidence="2 3">
    <name type="scientific">Romanomermis culicivorax</name>
    <name type="common">Nematode worm</name>
    <dbReference type="NCBI Taxonomy" id="13658"/>
    <lineage>
        <taxon>Eukaryota</taxon>
        <taxon>Metazoa</taxon>
        <taxon>Ecdysozoa</taxon>
        <taxon>Nematoda</taxon>
        <taxon>Enoplea</taxon>
        <taxon>Dorylaimia</taxon>
        <taxon>Mermithida</taxon>
        <taxon>Mermithoidea</taxon>
        <taxon>Mermithidae</taxon>
        <taxon>Romanomermis</taxon>
    </lineage>
</organism>
<name>A0A915L4D5_ROMCU</name>
<evidence type="ECO:0000256" key="1">
    <source>
        <dbReference type="SAM" id="MobiDB-lite"/>
    </source>
</evidence>
<proteinExistence type="predicted"/>
<dbReference type="WBParaSite" id="nRc.2.0.1.t45611-RA">
    <property type="protein sequence ID" value="nRc.2.0.1.t45611-RA"/>
    <property type="gene ID" value="nRc.2.0.1.g45611"/>
</dbReference>
<evidence type="ECO:0000313" key="3">
    <source>
        <dbReference type="WBParaSite" id="nRc.2.0.1.t45611-RA"/>
    </source>
</evidence>
<evidence type="ECO:0000313" key="2">
    <source>
        <dbReference type="Proteomes" id="UP000887565"/>
    </source>
</evidence>
<sequence>MCRIKLLGRTICIPQTSHDVWQENSSALPASPTNDDGSFSESVWSKLSDSQKPVITLLENKNLGIFPVGSHAEHMAERASSESVEFLAGNNNFKHKKSIENELHHRQFDRYTNNHCRPRPRHRRRQFVAVHSLFRPPNRYWPPSSIDEEPEQEVTSIDAIIIYRRRRRRKLRGRFLARPRGPSRSRFAARQHDALLLYVCVRLVVENIGTSPR</sequence>
<protein>
    <submittedName>
        <fullName evidence="3">Uncharacterized protein</fullName>
    </submittedName>
</protein>
<reference evidence="3" key="1">
    <citation type="submission" date="2022-11" db="UniProtKB">
        <authorList>
            <consortium name="WormBaseParasite"/>
        </authorList>
    </citation>
    <scope>IDENTIFICATION</scope>
</reference>